<proteinExistence type="predicted"/>
<dbReference type="Proteomes" id="UP000789901">
    <property type="component" value="Unassembled WGS sequence"/>
</dbReference>
<organism evidence="2 3">
    <name type="scientific">Gigaspora margarita</name>
    <dbReference type="NCBI Taxonomy" id="4874"/>
    <lineage>
        <taxon>Eukaryota</taxon>
        <taxon>Fungi</taxon>
        <taxon>Fungi incertae sedis</taxon>
        <taxon>Mucoromycota</taxon>
        <taxon>Glomeromycotina</taxon>
        <taxon>Glomeromycetes</taxon>
        <taxon>Diversisporales</taxon>
        <taxon>Gigasporaceae</taxon>
        <taxon>Gigaspora</taxon>
    </lineage>
</organism>
<dbReference type="EMBL" id="CAJVQB010028459">
    <property type="protein sequence ID" value="CAG8812444.1"/>
    <property type="molecule type" value="Genomic_DNA"/>
</dbReference>
<protein>
    <submittedName>
        <fullName evidence="2">36884_t:CDS:1</fullName>
    </submittedName>
</protein>
<keyword evidence="3" id="KW-1185">Reference proteome</keyword>
<name>A0ABN7W2B9_GIGMA</name>
<accession>A0ABN7W2B9</accession>
<feature type="region of interest" description="Disordered" evidence="1">
    <location>
        <begin position="1"/>
        <end position="41"/>
    </location>
</feature>
<feature type="compositionally biased region" description="Acidic residues" evidence="1">
    <location>
        <begin position="24"/>
        <end position="41"/>
    </location>
</feature>
<sequence length="41" mass="4642">QADKNQDNQEFSNGLLRERKADLSESEIESDLEDSFIDLAA</sequence>
<evidence type="ECO:0000313" key="3">
    <source>
        <dbReference type="Proteomes" id="UP000789901"/>
    </source>
</evidence>
<comment type="caution">
    <text evidence="2">The sequence shown here is derived from an EMBL/GenBank/DDBJ whole genome shotgun (WGS) entry which is preliminary data.</text>
</comment>
<feature type="non-terminal residue" evidence="2">
    <location>
        <position position="1"/>
    </location>
</feature>
<reference evidence="2 3" key="1">
    <citation type="submission" date="2021-06" db="EMBL/GenBank/DDBJ databases">
        <authorList>
            <person name="Kallberg Y."/>
            <person name="Tangrot J."/>
            <person name="Rosling A."/>
        </authorList>
    </citation>
    <scope>NUCLEOTIDE SEQUENCE [LARGE SCALE GENOMIC DNA]</scope>
    <source>
        <strain evidence="2 3">120-4 pot B 10/14</strain>
    </source>
</reference>
<evidence type="ECO:0000313" key="2">
    <source>
        <dbReference type="EMBL" id="CAG8812444.1"/>
    </source>
</evidence>
<gene>
    <name evidence="2" type="ORF">GMARGA_LOCUS25570</name>
</gene>
<evidence type="ECO:0000256" key="1">
    <source>
        <dbReference type="SAM" id="MobiDB-lite"/>
    </source>
</evidence>